<dbReference type="InterPro" id="IPR036116">
    <property type="entry name" value="FN3_sf"/>
</dbReference>
<dbReference type="InterPro" id="IPR015914">
    <property type="entry name" value="PAPs_N"/>
</dbReference>
<protein>
    <submittedName>
        <fullName evidence="6">Metallophosphoesterase</fullName>
    </submittedName>
</protein>
<dbReference type="Pfam" id="PF00041">
    <property type="entry name" value="fn3"/>
    <property type="match status" value="1"/>
</dbReference>
<dbReference type="Pfam" id="PF13385">
    <property type="entry name" value="Laminin_G_3"/>
    <property type="match status" value="1"/>
</dbReference>
<name>A0ABT2J1W1_9PSEU</name>
<keyword evidence="2" id="KW-0378">Hydrolase</keyword>
<comment type="caution">
    <text evidence="6">The sequence shown here is derived from an EMBL/GenBank/DDBJ whole genome shotgun (WGS) entry which is preliminary data.</text>
</comment>
<feature type="compositionally biased region" description="Polar residues" evidence="4">
    <location>
        <begin position="1674"/>
        <end position="1688"/>
    </location>
</feature>
<sequence>MPTRSDRLVRPLVTVLAVLGLIVVGVTPTASAAELELDGSGSNRDPYRIATRDDLLAAATAINEDPGSYASASYVLTADIDFGGAEFPGINTLTGTLDGAGHTISDIVYGTHPDDGQTNRNTRALVRDLTDGTIRDLVVERPVADNGDDAGFVSGLVVYGVNATITGTSVLDADLTAAGAEKAGGLLAELNGGTVTDNRVTGDITANEMPGGLAAYAKGDTLFANNLVAVDLTMRTGGGADGTKGNNAGFVVAYPGTPNSGTFTGNVALSGSITGEGRVDGFLGRIVGYTAYGGWTAENNLANAAITVGGATVTGPGVRNQHGTDVTAAKLAQQATYEALGFDFRNEWQWDDTLGHPVPSDAYSLFGAGTPEVPYELGSEADLEFLATELNTGNPKYTGDRSYRLTTDLDFTGREPFGGIDLFEGELDGAGHTITGLSYAPSTAGAEHADRLGLIRTANGAAIRDLTLAGVTADAGEGTGFVAAVAVVLRDSTVEGVSVVDARLTARAAEKVAGITAEAHGASTIRNNWVDGSMSADKMPAGVVAYATGTTEVTENLVAAELSVDQPGGVRGVNAALVVAYPGNGNEIVVERNVAFAGGIAYEGETANFAGRILGYVGGDPYRVASLADNLALDTIRVGGATVTGRADDQNGADTTAAALGEQATYEGVDWDFGSDWTFDAALGHPVPKFVTDDQAPNRIATTFHGDSKTRRGFSWYSSVDGDAVVRVSADREFPDGETLEFPAEASRSRSGEQLLKAVATGLDPETRYYYRLGSPDAQIWSPTGTFQTSDGEDDFTFVDLTDTQSQNEDEAGLSAATMAKSLEYVPGAEFILHGGDLVERGGVEQDWVDIMTAAEETLLSTTFAPTAGNHDEAQDAFVDHFSLATPNRQDTAHGAYYSFDYNDAHFAVLNTNEDPDQAVSDAQLDWLRTDVRQARKNGADWIILSMHKGAYTTATHLDDREIIAMRDVLVPLVDELDIDLVLQGHDHVISRTKALVSDPNGVEGARPAETEVITEIVNGKRIEYSVDPDGTIFFLPNTAGAKHYRQATEVGGGIDLEAYLNLFERTGERATENFAAVSVTDGRLTVDLYDIRDEGSPRVFESFGIDRQISPVVARIDALPSVEQVTRGDAERVARARADVDSLTEAQRTAVSNLAKLTALEHRLRELGGLVTTDGSAIAWADAEAEFRQPITVNNDTRGDLTDTPVRVTLDATPDVAADQLTVAGENGAPLSHEVETWRPGGTSVLWVKLPALPARSATTVWAYFGGGDDTNDPADVWSDGYALVEHLDTASEGGDRVPDSTGRHTGTVIGGRLETTTTGAGTTGSVFGDARIQYPGDVGGDHDRFTVSTLYSLTEDQLAALTGNSPMVAKENADGTGRTTFWQGVVPETKQLGNRLAGNSFEFSPFDVGPRAELPAPGKQHLVTQTYDGMTYSVFVDGQEVHSQFLEYRTTYSDPDVPTTIGDYATADGSLAAPFSGSIDEVQISGKAFTPDFEKFRYDNLFGDAVRVGALADRAEDPVSLVIGTPTAGTELDAGLVPVTGTVSERSTLVATVAGEEVFGTSVAAGAFSVEVPVNALGERTVAFTATAEDGGTASAETRLTVTDTSAPAQPELSDDADSAAGGDVTLTATPRTGDREVVDATFHAHELLTLDESNTVVRTGSTTDRTPEALTPTSGETTGDLSPTTVGDDENPFQIYAVSLTGRQAEAKSFHVTWRGTGDTRTVSAWVYDHGAGRWLLKDSGSNAEGGEVTLDVTARADEHAVEQRRMHILVWRGLTEMPTGDDHDFTALPDAGDYDWAFDHVPDTQLYAQATPELMVDQFEYVADVAKKRKTEIVVQAGDLVNRPYLSQEYQFANAEPAVRAWEDAEIPYLISWGNHDYDDARNNRVLLPEYYPMERLAASLDGSPFTFGGSHDIDNYFYEGEVHGAKLLFLTVGYFSIDNGDEPAIAWAKDVIESHPDSTVILAIHNSVNLGANNWSNPHVLDQLVKPYGNVVLTLGGHVTGTGVAATENAPGGTSYGVLTDYQGRVYGGQEFLKHVSVDAENGLMYFNTYSPLLDATSSDGPWHHDLAPGAVPGLHGHDTENYVLELDLGGRTTRTLTTSSFTVAAGTPTQVGDTRRTTGDDPVSVTMTRVSPGVAYEWYVVLEDAAGNVTRSAPKVFSVEVPAVPGAPTDVVGRVDGQTVTVTWSAPETGGRVERYEVVLRDSAGRRAASTTVGPDRLSAVFEDVRPRRYRAFVRAEGGGEWSEWSEPSAPFVVTGRPGPGRPGAPGNRGGG</sequence>
<evidence type="ECO:0000313" key="7">
    <source>
        <dbReference type="Proteomes" id="UP001156441"/>
    </source>
</evidence>
<evidence type="ECO:0000256" key="3">
    <source>
        <dbReference type="ARBA" id="ARBA00023326"/>
    </source>
</evidence>
<evidence type="ECO:0000256" key="1">
    <source>
        <dbReference type="ARBA" id="ARBA00022729"/>
    </source>
</evidence>
<evidence type="ECO:0000256" key="2">
    <source>
        <dbReference type="ARBA" id="ARBA00023295"/>
    </source>
</evidence>
<feature type="compositionally biased region" description="Basic and acidic residues" evidence="4">
    <location>
        <begin position="1293"/>
        <end position="1304"/>
    </location>
</feature>
<dbReference type="InterPro" id="IPR008963">
    <property type="entry name" value="Purple_acid_Pase-like_N"/>
</dbReference>
<dbReference type="Gene3D" id="2.160.20.110">
    <property type="match status" value="2"/>
</dbReference>
<dbReference type="Gene3D" id="2.60.120.200">
    <property type="match status" value="1"/>
</dbReference>
<dbReference type="InterPro" id="IPR003961">
    <property type="entry name" value="FN3_dom"/>
</dbReference>
<feature type="region of interest" description="Disordered" evidence="4">
    <location>
        <begin position="2249"/>
        <end position="2278"/>
    </location>
</feature>
<feature type="region of interest" description="Disordered" evidence="4">
    <location>
        <begin position="1293"/>
        <end position="1326"/>
    </location>
</feature>
<feature type="compositionally biased region" description="Low complexity" evidence="4">
    <location>
        <begin position="1312"/>
        <end position="1326"/>
    </location>
</feature>
<dbReference type="Gene3D" id="2.60.40.10">
    <property type="entry name" value="Immunoglobulins"/>
    <property type="match status" value="1"/>
</dbReference>
<dbReference type="InterPro" id="IPR029052">
    <property type="entry name" value="Metallo-depent_PP-like"/>
</dbReference>
<feature type="compositionally biased region" description="Polar residues" evidence="4">
    <location>
        <begin position="1597"/>
        <end position="1610"/>
    </location>
</feature>
<dbReference type="InterPro" id="IPR013783">
    <property type="entry name" value="Ig-like_fold"/>
</dbReference>
<dbReference type="CDD" id="cd00063">
    <property type="entry name" value="FN3"/>
    <property type="match status" value="1"/>
</dbReference>
<dbReference type="RefSeq" id="WP_260189193.1">
    <property type="nucleotide sequence ID" value="NZ_JAFFZE010000004.1"/>
</dbReference>
<dbReference type="InterPro" id="IPR004843">
    <property type="entry name" value="Calcineurin-like_PHP"/>
</dbReference>
<keyword evidence="3" id="KW-0624">Polysaccharide degradation</keyword>
<reference evidence="6 7" key="1">
    <citation type="submission" date="2021-02" db="EMBL/GenBank/DDBJ databases">
        <title>Actinophytocola xerophila sp. nov., isolated from soil of cotton cropping field.</title>
        <authorList>
            <person name="Huang R."/>
            <person name="Chen X."/>
            <person name="Ge X."/>
            <person name="Liu W."/>
        </authorList>
    </citation>
    <scope>NUCLEOTIDE SEQUENCE [LARGE SCALE GENOMIC DNA]</scope>
    <source>
        <strain evidence="6 7">S1-96</strain>
    </source>
</reference>
<dbReference type="PANTHER" id="PTHR45867">
    <property type="entry name" value="PURPLE ACID PHOSPHATASE"/>
    <property type="match status" value="1"/>
</dbReference>
<dbReference type="PANTHER" id="PTHR45867:SF3">
    <property type="entry name" value="ACID PHOSPHATASE TYPE 7"/>
    <property type="match status" value="1"/>
</dbReference>
<dbReference type="SUPFAM" id="SSF49265">
    <property type="entry name" value="Fibronectin type III"/>
    <property type="match status" value="1"/>
</dbReference>
<dbReference type="Gene3D" id="3.60.21.10">
    <property type="match status" value="2"/>
</dbReference>
<keyword evidence="1" id="KW-0732">Signal</keyword>
<dbReference type="EMBL" id="JAFFZE010000004">
    <property type="protein sequence ID" value="MCT2581834.1"/>
    <property type="molecule type" value="Genomic_DNA"/>
</dbReference>
<keyword evidence="2" id="KW-0326">Glycosidase</keyword>
<feature type="compositionally biased region" description="Gly residues" evidence="4">
    <location>
        <begin position="2264"/>
        <end position="2278"/>
    </location>
</feature>
<dbReference type="Pfam" id="PF16656">
    <property type="entry name" value="Pur_ac_phosph_N"/>
    <property type="match status" value="1"/>
</dbReference>
<keyword evidence="7" id="KW-1185">Reference proteome</keyword>
<keyword evidence="3" id="KW-0119">Carbohydrate metabolism</keyword>
<dbReference type="SUPFAM" id="SSF49363">
    <property type="entry name" value="Purple acid phosphatase, N-terminal domain"/>
    <property type="match status" value="1"/>
</dbReference>
<organism evidence="6 7">
    <name type="scientific">Actinophytocola gossypii</name>
    <dbReference type="NCBI Taxonomy" id="2812003"/>
    <lineage>
        <taxon>Bacteria</taxon>
        <taxon>Bacillati</taxon>
        <taxon>Actinomycetota</taxon>
        <taxon>Actinomycetes</taxon>
        <taxon>Pseudonocardiales</taxon>
        <taxon>Pseudonocardiaceae</taxon>
    </lineage>
</organism>
<dbReference type="SUPFAM" id="SSF49899">
    <property type="entry name" value="Concanavalin A-like lectins/glucanases"/>
    <property type="match status" value="1"/>
</dbReference>
<dbReference type="InterPro" id="IPR013320">
    <property type="entry name" value="ConA-like_dom_sf"/>
</dbReference>
<gene>
    <name evidence="6" type="ORF">JT362_01710</name>
</gene>
<dbReference type="SUPFAM" id="SSF56300">
    <property type="entry name" value="Metallo-dependent phosphatases"/>
    <property type="match status" value="2"/>
</dbReference>
<proteinExistence type="predicted"/>
<dbReference type="SMART" id="SM00060">
    <property type="entry name" value="FN3"/>
    <property type="match status" value="1"/>
</dbReference>
<accession>A0ABT2J1W1</accession>
<feature type="domain" description="Fibronectin type-III" evidence="5">
    <location>
        <begin position="2170"/>
        <end position="2264"/>
    </location>
</feature>
<evidence type="ECO:0000256" key="4">
    <source>
        <dbReference type="SAM" id="MobiDB-lite"/>
    </source>
</evidence>
<feature type="region of interest" description="Disordered" evidence="4">
    <location>
        <begin position="1590"/>
        <end position="1625"/>
    </location>
</feature>
<dbReference type="Pfam" id="PF00149">
    <property type="entry name" value="Metallophos"/>
    <property type="match status" value="2"/>
</dbReference>
<feature type="region of interest" description="Disordered" evidence="4">
    <location>
        <begin position="1661"/>
        <end position="1693"/>
    </location>
</feature>
<evidence type="ECO:0000259" key="5">
    <source>
        <dbReference type="PROSITE" id="PS50853"/>
    </source>
</evidence>
<dbReference type="Proteomes" id="UP001156441">
    <property type="component" value="Unassembled WGS sequence"/>
</dbReference>
<evidence type="ECO:0000313" key="6">
    <source>
        <dbReference type="EMBL" id="MCT2581834.1"/>
    </source>
</evidence>
<dbReference type="PROSITE" id="PS50853">
    <property type="entry name" value="FN3"/>
    <property type="match status" value="1"/>
</dbReference>